<dbReference type="EMBL" id="JAINUF010000020">
    <property type="protein sequence ID" value="KAJ8335910.1"/>
    <property type="molecule type" value="Genomic_DNA"/>
</dbReference>
<sequence length="108" mass="11201">MDEGARGAWDTRVAVSGSLDKGLMRGRAGAIGVSLTVAVLTNLVSGPRFQVLGQLEMASGRGAALLPRGHAGGPLGASEDRRYLSTRCPASALFFCHSPRPSHIISSL</sequence>
<name>A0A9Q1ICX3_SYNKA</name>
<evidence type="ECO:0000313" key="1">
    <source>
        <dbReference type="EMBL" id="KAJ8335910.1"/>
    </source>
</evidence>
<reference evidence="1" key="1">
    <citation type="journal article" date="2023" name="Science">
        <title>Genome structures resolve the early diversification of teleost fishes.</title>
        <authorList>
            <person name="Parey E."/>
            <person name="Louis A."/>
            <person name="Montfort J."/>
            <person name="Bouchez O."/>
            <person name="Roques C."/>
            <person name="Iampietro C."/>
            <person name="Lluch J."/>
            <person name="Castinel A."/>
            <person name="Donnadieu C."/>
            <person name="Desvignes T."/>
            <person name="Floi Bucao C."/>
            <person name="Jouanno E."/>
            <person name="Wen M."/>
            <person name="Mejri S."/>
            <person name="Dirks R."/>
            <person name="Jansen H."/>
            <person name="Henkel C."/>
            <person name="Chen W.J."/>
            <person name="Zahm M."/>
            <person name="Cabau C."/>
            <person name="Klopp C."/>
            <person name="Thompson A.W."/>
            <person name="Robinson-Rechavi M."/>
            <person name="Braasch I."/>
            <person name="Lecointre G."/>
            <person name="Bobe J."/>
            <person name="Postlethwait J.H."/>
            <person name="Berthelot C."/>
            <person name="Roest Crollius H."/>
            <person name="Guiguen Y."/>
        </authorList>
    </citation>
    <scope>NUCLEOTIDE SEQUENCE</scope>
    <source>
        <strain evidence="1">WJC10195</strain>
    </source>
</reference>
<accession>A0A9Q1ICX3</accession>
<protein>
    <submittedName>
        <fullName evidence="1">Uncharacterized protein</fullName>
    </submittedName>
</protein>
<evidence type="ECO:0000313" key="2">
    <source>
        <dbReference type="Proteomes" id="UP001152622"/>
    </source>
</evidence>
<keyword evidence="2" id="KW-1185">Reference proteome</keyword>
<dbReference type="Proteomes" id="UP001152622">
    <property type="component" value="Chromosome 20"/>
</dbReference>
<gene>
    <name evidence="1" type="ORF">SKAU_G00392520</name>
</gene>
<proteinExistence type="predicted"/>
<comment type="caution">
    <text evidence="1">The sequence shown here is derived from an EMBL/GenBank/DDBJ whole genome shotgun (WGS) entry which is preliminary data.</text>
</comment>
<organism evidence="1 2">
    <name type="scientific">Synaphobranchus kaupii</name>
    <name type="common">Kaup's arrowtooth eel</name>
    <dbReference type="NCBI Taxonomy" id="118154"/>
    <lineage>
        <taxon>Eukaryota</taxon>
        <taxon>Metazoa</taxon>
        <taxon>Chordata</taxon>
        <taxon>Craniata</taxon>
        <taxon>Vertebrata</taxon>
        <taxon>Euteleostomi</taxon>
        <taxon>Actinopterygii</taxon>
        <taxon>Neopterygii</taxon>
        <taxon>Teleostei</taxon>
        <taxon>Anguilliformes</taxon>
        <taxon>Synaphobranchidae</taxon>
        <taxon>Synaphobranchus</taxon>
    </lineage>
</organism>
<dbReference type="AlphaFoldDB" id="A0A9Q1ICX3"/>